<keyword evidence="2" id="KW-1185">Reference proteome</keyword>
<dbReference type="RefSeq" id="WP_198874626.1">
    <property type="nucleotide sequence ID" value="NZ_JAEKMH010000001.1"/>
</dbReference>
<proteinExistence type="predicted"/>
<dbReference type="Proteomes" id="UP000602124">
    <property type="component" value="Unassembled WGS sequence"/>
</dbReference>
<comment type="caution">
    <text evidence="1">The sequence shown here is derived from an EMBL/GenBank/DDBJ whole genome shotgun (WGS) entry which is preliminary data.</text>
</comment>
<dbReference type="EMBL" id="JAEKMH010000001">
    <property type="protein sequence ID" value="MBJ3783387.1"/>
    <property type="molecule type" value="Genomic_DNA"/>
</dbReference>
<evidence type="ECO:0000313" key="2">
    <source>
        <dbReference type="Proteomes" id="UP000602124"/>
    </source>
</evidence>
<protein>
    <submittedName>
        <fullName evidence="1">Uncharacterized protein</fullName>
    </submittedName>
</protein>
<evidence type="ECO:0000313" key="1">
    <source>
        <dbReference type="EMBL" id="MBJ3783387.1"/>
    </source>
</evidence>
<sequence>MLNEEPVSRRLKVVEGWVRGMMAGTYPATDRTFKTMASVLGECSADVEQLEIETGTAEVTTQLKKAGGNVVMLKAVLDGVNARKKQSASTPAATTI</sequence>
<name>A0A934IW35_9HYPH</name>
<accession>A0A934IW35</accession>
<reference evidence="1" key="1">
    <citation type="submission" date="2020-12" db="EMBL/GenBank/DDBJ databases">
        <title>Devosia sp. MSA67 isolated from Mo River.</title>
        <authorList>
            <person name="Ma F."/>
            <person name="Zi Z."/>
        </authorList>
    </citation>
    <scope>NUCLEOTIDE SEQUENCE</scope>
    <source>
        <strain evidence="1">MSA67</strain>
    </source>
</reference>
<organism evidence="1 2">
    <name type="scientific">Devosia sediminis</name>
    <dbReference type="NCBI Taxonomy" id="2798801"/>
    <lineage>
        <taxon>Bacteria</taxon>
        <taxon>Pseudomonadati</taxon>
        <taxon>Pseudomonadota</taxon>
        <taxon>Alphaproteobacteria</taxon>
        <taxon>Hyphomicrobiales</taxon>
        <taxon>Devosiaceae</taxon>
        <taxon>Devosia</taxon>
    </lineage>
</organism>
<gene>
    <name evidence="1" type="ORF">JEQ47_01525</name>
</gene>
<dbReference type="AlphaFoldDB" id="A0A934IW35"/>